<organism evidence="1 2">
    <name type="scientific">Cryptococcus amylolentus CBS 6273</name>
    <dbReference type="NCBI Taxonomy" id="1296118"/>
    <lineage>
        <taxon>Eukaryota</taxon>
        <taxon>Fungi</taxon>
        <taxon>Dikarya</taxon>
        <taxon>Basidiomycota</taxon>
        <taxon>Agaricomycotina</taxon>
        <taxon>Tremellomycetes</taxon>
        <taxon>Tremellales</taxon>
        <taxon>Cryptococcaceae</taxon>
        <taxon>Cryptococcus</taxon>
    </lineage>
</organism>
<dbReference type="Proteomes" id="UP000095149">
    <property type="component" value="Unassembled WGS sequence"/>
</dbReference>
<gene>
    <name evidence="1" type="ORF">I350_07511</name>
</gene>
<protein>
    <submittedName>
        <fullName evidence="1">Uncharacterized protein</fullName>
    </submittedName>
</protein>
<sequence>MDPSYMDRKIVDLSEEELTSFLGPNVAPGVRVIVDTVRAKPTYLGFVDCFAVDCLNRRYSAPAGPKDAPGSPTSPTSPTISEANTLVSQLSPRSDASTVVIPDLISEYEANFWYHGISVDPPKLMWRSDLETNPFPTPQRGDRFFKVPTKTAHGVFNTPLNNVWDTVAPLIIASMKSHRLKYSALKAVRFSTRFSTLEDEDETFGPVVVWIAVQPNTTNAGAVRDATPDILGILASANVTGIVVEWYEGSVQKLFGQPLMRVEDSTSPSFGLNHPFNTGLGIPIARQSDDAQGNITFLFREVKDGNGYPSDRILALTNKHVASVNTTTTYEFNEADPQHILVCGERRFARAVVEIEDIINKAVLDAFILTQKLEDLESTSDGQNSMAARRVRFALDDKKEGIVELKTLLTKVRSDWKAVELREFGLVDWAPEISVRVDEHHYTRDIATFAVDGTKLENFEGNIVDLGNQYDVTQLRSLFWPITAVRNDKTIPANLQLPIRSALPRRLVINPDTEDQNGEPLYIVAKYGNTTKLTLGRYSGMEAYTCTDLGLESREVAVYNHSKFSGDFSDHGDSGSLIFTGDGNGLAMLHSGMPRGLSNHVTFGTPLWWVIEQILGKYPSAEFYGIAYTLD</sequence>
<comment type="caution">
    <text evidence="1">The sequence shown here is derived from an EMBL/GenBank/DDBJ whole genome shotgun (WGS) entry which is preliminary data.</text>
</comment>
<dbReference type="AlphaFoldDB" id="A0A1E3JCN9"/>
<proteinExistence type="predicted"/>
<evidence type="ECO:0000313" key="2">
    <source>
        <dbReference type="Proteomes" id="UP000095149"/>
    </source>
</evidence>
<dbReference type="EMBL" id="MEKH01000013">
    <property type="protein sequence ID" value="ODN97876.1"/>
    <property type="molecule type" value="Genomic_DNA"/>
</dbReference>
<name>A0A1E3JCN9_9TREE</name>
<evidence type="ECO:0000313" key="1">
    <source>
        <dbReference type="EMBL" id="ODN97876.1"/>
    </source>
</evidence>
<accession>A0A1E3JCN9</accession>
<reference evidence="1 2" key="1">
    <citation type="submission" date="2016-06" db="EMBL/GenBank/DDBJ databases">
        <title>Evolution of pathogenesis and genome organization in the Tremellales.</title>
        <authorList>
            <person name="Cuomo C."/>
            <person name="Litvintseva A."/>
            <person name="Heitman J."/>
            <person name="Chen Y."/>
            <person name="Sun S."/>
            <person name="Springer D."/>
            <person name="Dromer F."/>
            <person name="Young S."/>
            <person name="Zeng Q."/>
            <person name="Chapman S."/>
            <person name="Gujja S."/>
            <person name="Saif S."/>
            <person name="Birren B."/>
        </authorList>
    </citation>
    <scope>NUCLEOTIDE SEQUENCE [LARGE SCALE GENOMIC DNA]</scope>
    <source>
        <strain evidence="1 2">CBS 6273</strain>
    </source>
</reference>
<dbReference type="OrthoDB" id="5424209at2759"/>